<reference evidence="15" key="1">
    <citation type="submission" date="2021-01" db="EMBL/GenBank/DDBJ databases">
        <title>YIM 132084 draft genome.</title>
        <authorList>
            <person name="An D."/>
        </authorList>
    </citation>
    <scope>NUCLEOTIDE SEQUENCE</scope>
    <source>
        <strain evidence="15">YIM 132084</strain>
    </source>
</reference>
<comment type="pathway">
    <text evidence="1 11">Glycerolipid metabolism; triacylglycerol biosynthesis.</text>
</comment>
<name>A0A938YHG6_9ACTN</name>
<dbReference type="GO" id="GO:0051701">
    <property type="term" value="P:biological process involved in interaction with host"/>
    <property type="evidence" value="ECO:0007669"/>
    <property type="project" value="TreeGrafter"/>
</dbReference>
<dbReference type="GO" id="GO:0001666">
    <property type="term" value="P:response to hypoxia"/>
    <property type="evidence" value="ECO:0007669"/>
    <property type="project" value="TreeGrafter"/>
</dbReference>
<organism evidence="15 16">
    <name type="scientific">Nakamurella leprariae</name>
    <dbReference type="NCBI Taxonomy" id="2803911"/>
    <lineage>
        <taxon>Bacteria</taxon>
        <taxon>Bacillati</taxon>
        <taxon>Actinomycetota</taxon>
        <taxon>Actinomycetes</taxon>
        <taxon>Nakamurellales</taxon>
        <taxon>Nakamurellaceae</taxon>
        <taxon>Nakamurella</taxon>
    </lineage>
</organism>
<evidence type="ECO:0000256" key="4">
    <source>
        <dbReference type="ARBA" id="ARBA00013244"/>
    </source>
</evidence>
<comment type="similarity">
    <text evidence="3 11">Belongs to the long-chain O-acyltransferase family.</text>
</comment>
<dbReference type="PANTHER" id="PTHR31650:SF1">
    <property type="entry name" value="WAX ESTER SYNTHASE_DIACYLGLYCEROL ACYLTRANSFERASE 4-RELATED"/>
    <property type="match status" value="1"/>
</dbReference>
<dbReference type="RefSeq" id="WP_205261149.1">
    <property type="nucleotide sequence ID" value="NZ_JAERWK010000016.1"/>
</dbReference>
<dbReference type="GO" id="GO:0071731">
    <property type="term" value="P:response to nitric oxide"/>
    <property type="evidence" value="ECO:0007669"/>
    <property type="project" value="TreeGrafter"/>
</dbReference>
<dbReference type="AlphaFoldDB" id="A0A938YHG6"/>
<evidence type="ECO:0000259" key="13">
    <source>
        <dbReference type="Pfam" id="PF03007"/>
    </source>
</evidence>
<dbReference type="EC" id="2.3.1.20" evidence="4 11"/>
<evidence type="ECO:0000256" key="2">
    <source>
        <dbReference type="ARBA" id="ARBA00005189"/>
    </source>
</evidence>
<evidence type="ECO:0000256" key="10">
    <source>
        <dbReference type="ARBA" id="ARBA00048109"/>
    </source>
</evidence>
<accession>A0A938YHG6</accession>
<dbReference type="InterPro" id="IPR009721">
    <property type="entry name" value="O-acyltransferase_WSD1_C"/>
</dbReference>
<evidence type="ECO:0000256" key="1">
    <source>
        <dbReference type="ARBA" id="ARBA00004771"/>
    </source>
</evidence>
<comment type="pathway">
    <text evidence="2">Lipid metabolism.</text>
</comment>
<evidence type="ECO:0000256" key="12">
    <source>
        <dbReference type="SAM" id="MobiDB-lite"/>
    </source>
</evidence>
<keyword evidence="16" id="KW-1185">Reference proteome</keyword>
<proteinExistence type="inferred from homology"/>
<keyword evidence="5 11" id="KW-0444">Lipid biosynthesis</keyword>
<sequence>MTDRLSVLDTASLFSADAGSPTLVGGMVVLEPPAAGFDYAAMVDLIGSRLALVPRFRQRVQTVPGRLARPVWVDDAGFDLSYHVRRSALPPPGSRAQLDDLIGRLISRPLDPHRPLWEIYVVEGLSGGRVALVNKTHPVLVDQLGAVDLAAAILDTARTPRPVADQPWIPTPPPSAVDLVVDAVVDLAAQPTAAVDMARFAAADARAAAARLAGVAADAVRLASRVVTPVPRSVLTRTRSGQRRFATVRTDLDDFKAIRRAHGVSVNDVVLAVVTGAVRTYLLSRNEPVVPSTVLRATVPVSVRESTARPGVAATPSGRVGVSGPTGTAATGATVRSALVDLPVAEPNAVIRLHQVAWAMGAQLSGGQRVGADTLVELGRFAPPTLHALGARVARELSRRLSNVLITNVPGPQVPLYAGGLPVTAMFPVAPLVNGQTLAVSCTSYHGGVYFGLTADRDAIPDLADIGEALTESLVELLVAGQDANDGPESGTAAAQPAPVAPSDPQETR</sequence>
<dbReference type="GO" id="GO:0006071">
    <property type="term" value="P:glycerol metabolic process"/>
    <property type="evidence" value="ECO:0007669"/>
    <property type="project" value="UniProtKB-KW"/>
</dbReference>
<comment type="catalytic activity">
    <reaction evidence="10 11">
        <text>an acyl-CoA + a 1,2-diacyl-sn-glycerol = a triacyl-sn-glycerol + CoA</text>
        <dbReference type="Rhea" id="RHEA:10868"/>
        <dbReference type="ChEBI" id="CHEBI:17815"/>
        <dbReference type="ChEBI" id="CHEBI:57287"/>
        <dbReference type="ChEBI" id="CHEBI:58342"/>
        <dbReference type="ChEBI" id="CHEBI:64615"/>
        <dbReference type="EC" id="2.3.1.20"/>
    </reaction>
</comment>
<keyword evidence="9 11" id="KW-0012">Acyltransferase</keyword>
<dbReference type="Pfam" id="PF06974">
    <property type="entry name" value="WS_DGAT_C"/>
    <property type="match status" value="1"/>
</dbReference>
<evidence type="ECO:0000256" key="5">
    <source>
        <dbReference type="ARBA" id="ARBA00022516"/>
    </source>
</evidence>
<dbReference type="GO" id="GO:0019432">
    <property type="term" value="P:triglyceride biosynthetic process"/>
    <property type="evidence" value="ECO:0007669"/>
    <property type="project" value="TreeGrafter"/>
</dbReference>
<dbReference type="NCBIfam" id="TIGR02946">
    <property type="entry name" value="acyl_WS_DGAT"/>
    <property type="match status" value="1"/>
</dbReference>
<feature type="domain" description="O-acyltransferase WSD1-like N-terminal" evidence="13">
    <location>
        <begin position="5"/>
        <end position="270"/>
    </location>
</feature>
<evidence type="ECO:0000259" key="14">
    <source>
        <dbReference type="Pfam" id="PF06974"/>
    </source>
</evidence>
<dbReference type="InterPro" id="IPR014292">
    <property type="entry name" value="Acyl_transf_WS/DGAT"/>
</dbReference>
<evidence type="ECO:0000256" key="11">
    <source>
        <dbReference type="RuleBase" id="RU361241"/>
    </source>
</evidence>
<evidence type="ECO:0000256" key="9">
    <source>
        <dbReference type="ARBA" id="ARBA00023315"/>
    </source>
</evidence>
<dbReference type="SUPFAM" id="SSF52777">
    <property type="entry name" value="CoA-dependent acyltransferases"/>
    <property type="match status" value="1"/>
</dbReference>
<dbReference type="Pfam" id="PF03007">
    <property type="entry name" value="WS_DGAT_cat"/>
    <property type="match status" value="1"/>
</dbReference>
<protein>
    <recommendedName>
        <fullName evidence="4 11">Diacylglycerol O-acyltransferase</fullName>
        <ecNumber evidence="4 11">2.3.1.20</ecNumber>
    </recommendedName>
</protein>
<gene>
    <name evidence="15" type="ORF">JL106_13060</name>
</gene>
<dbReference type="InterPro" id="IPR045034">
    <property type="entry name" value="O-acyltransferase_WSD1-like"/>
</dbReference>
<evidence type="ECO:0000313" key="16">
    <source>
        <dbReference type="Proteomes" id="UP000663792"/>
    </source>
</evidence>
<dbReference type="GO" id="GO:0004144">
    <property type="term" value="F:diacylglycerol O-acyltransferase activity"/>
    <property type="evidence" value="ECO:0007669"/>
    <property type="project" value="UniProtKB-EC"/>
</dbReference>
<evidence type="ECO:0000313" key="15">
    <source>
        <dbReference type="EMBL" id="MBM9468209.1"/>
    </source>
</evidence>
<evidence type="ECO:0000256" key="7">
    <source>
        <dbReference type="ARBA" id="ARBA00022798"/>
    </source>
</evidence>
<dbReference type="PANTHER" id="PTHR31650">
    <property type="entry name" value="O-ACYLTRANSFERASE (WSD1-LIKE) FAMILY PROTEIN"/>
    <property type="match status" value="1"/>
</dbReference>
<keyword evidence="6 11" id="KW-0808">Transferase</keyword>
<feature type="region of interest" description="Disordered" evidence="12">
    <location>
        <begin position="482"/>
        <end position="509"/>
    </location>
</feature>
<dbReference type="InterPro" id="IPR004255">
    <property type="entry name" value="O-acyltransferase_WSD1_N"/>
</dbReference>
<dbReference type="GO" id="GO:0005886">
    <property type="term" value="C:plasma membrane"/>
    <property type="evidence" value="ECO:0007669"/>
    <property type="project" value="TreeGrafter"/>
</dbReference>
<evidence type="ECO:0000256" key="6">
    <source>
        <dbReference type="ARBA" id="ARBA00022679"/>
    </source>
</evidence>
<keyword evidence="8 11" id="KW-0443">Lipid metabolism</keyword>
<evidence type="ECO:0000256" key="8">
    <source>
        <dbReference type="ARBA" id="ARBA00023098"/>
    </source>
</evidence>
<dbReference type="Proteomes" id="UP000663792">
    <property type="component" value="Unassembled WGS sequence"/>
</dbReference>
<dbReference type="EMBL" id="JAERWK010000016">
    <property type="protein sequence ID" value="MBM9468209.1"/>
    <property type="molecule type" value="Genomic_DNA"/>
</dbReference>
<evidence type="ECO:0000256" key="3">
    <source>
        <dbReference type="ARBA" id="ARBA00009587"/>
    </source>
</evidence>
<feature type="domain" description="O-acyltransferase WSD1 C-terminal" evidence="14">
    <location>
        <begin position="334"/>
        <end position="477"/>
    </location>
</feature>
<comment type="caution">
    <text evidence="15">The sequence shown here is derived from an EMBL/GenBank/DDBJ whole genome shotgun (WGS) entry which is preliminary data.</text>
</comment>
<keyword evidence="7 11" id="KW-0319">Glycerol metabolism</keyword>